<sequence length="106" mass="12500">MQAYDKQGDKVWEQELDIYGRQRKRPSAFIPFKYQGQYEDAETGLYYNRFRYYDPSSDNYISQDPIGLAGGNPTLYGYAKIQMVGSIHWGLMYLLCLKLMVKYLKE</sequence>
<dbReference type="InterPro" id="IPR022385">
    <property type="entry name" value="Rhs_assc_core"/>
</dbReference>
<name>F9DKC2_9BACT</name>
<dbReference type="PRINTS" id="PR00394">
    <property type="entry name" value="RHSPROTEIN"/>
</dbReference>
<dbReference type="AlphaFoldDB" id="F9DKC2"/>
<comment type="caution">
    <text evidence="1">The sequence shown here is derived from an EMBL/GenBank/DDBJ whole genome shotgun (WGS) entry which is preliminary data.</text>
</comment>
<accession>F9DKC2</accession>
<evidence type="ECO:0000313" key="2">
    <source>
        <dbReference type="Proteomes" id="UP000004123"/>
    </source>
</evidence>
<dbReference type="InterPro" id="IPR050708">
    <property type="entry name" value="T6SS_VgrG/RHS"/>
</dbReference>
<dbReference type="RefSeq" id="WP_006045787.1">
    <property type="nucleotide sequence ID" value="NZ_GL982514.1"/>
</dbReference>
<dbReference type="NCBIfam" id="TIGR03696">
    <property type="entry name" value="Rhs_assc_core"/>
    <property type="match status" value="1"/>
</dbReference>
<dbReference type="eggNOG" id="COG3209">
    <property type="taxonomic scope" value="Bacteria"/>
</dbReference>
<dbReference type="PANTHER" id="PTHR32305:SF15">
    <property type="entry name" value="PROTEIN RHSA-RELATED"/>
    <property type="match status" value="1"/>
</dbReference>
<dbReference type="EMBL" id="AFPY01000108">
    <property type="protein sequence ID" value="EGQ14423.1"/>
    <property type="molecule type" value="Genomic_DNA"/>
</dbReference>
<proteinExistence type="predicted"/>
<organism evidence="1 2">
    <name type="scientific">Prevotella pallens ATCC 700821</name>
    <dbReference type="NCBI Taxonomy" id="997353"/>
    <lineage>
        <taxon>Bacteria</taxon>
        <taxon>Pseudomonadati</taxon>
        <taxon>Bacteroidota</taxon>
        <taxon>Bacteroidia</taxon>
        <taxon>Bacteroidales</taxon>
        <taxon>Prevotellaceae</taxon>
        <taxon>Prevotella</taxon>
    </lineage>
</organism>
<dbReference type="HOGENOM" id="CLU_026293_0_1_10"/>
<dbReference type="PANTHER" id="PTHR32305">
    <property type="match status" value="1"/>
</dbReference>
<gene>
    <name evidence="1" type="ORF">HMPREF9144_2114</name>
</gene>
<evidence type="ECO:0000313" key="1">
    <source>
        <dbReference type="EMBL" id="EGQ14423.1"/>
    </source>
</evidence>
<protein>
    <submittedName>
        <fullName evidence="1">Rhs family protein</fullName>
    </submittedName>
</protein>
<dbReference type="STRING" id="997353.HMPREF9144_2114"/>
<dbReference type="Gene3D" id="2.180.10.10">
    <property type="entry name" value="RHS repeat-associated core"/>
    <property type="match status" value="1"/>
</dbReference>
<reference evidence="1 2" key="1">
    <citation type="submission" date="2011-04" db="EMBL/GenBank/DDBJ databases">
        <authorList>
            <person name="Muzny D."/>
            <person name="Qin X."/>
            <person name="Deng J."/>
            <person name="Jiang H."/>
            <person name="Liu Y."/>
            <person name="Qu J."/>
            <person name="Song X.-Z."/>
            <person name="Zhang L."/>
            <person name="Thornton R."/>
            <person name="Coyle M."/>
            <person name="Francisco L."/>
            <person name="Jackson L."/>
            <person name="Javaid M."/>
            <person name="Korchina V."/>
            <person name="Kovar C."/>
            <person name="Mata R."/>
            <person name="Mathew T."/>
            <person name="Ngo R."/>
            <person name="Nguyen L."/>
            <person name="Nguyen N."/>
            <person name="Okwuonu G."/>
            <person name="Ongeri F."/>
            <person name="Pham C."/>
            <person name="Simmons D."/>
            <person name="Wilczek-Boney K."/>
            <person name="Hale W."/>
            <person name="Jakkamsetti A."/>
            <person name="Pham P."/>
            <person name="Ruth R."/>
            <person name="San Lucas F."/>
            <person name="Warren J."/>
            <person name="Zhang J."/>
            <person name="Zhao Z."/>
            <person name="Zhou C."/>
            <person name="Zhu D."/>
            <person name="Lee S."/>
            <person name="Bess C."/>
            <person name="Blankenburg K."/>
            <person name="Forbes L."/>
            <person name="Fu Q."/>
            <person name="Gubbala S."/>
            <person name="Hirani K."/>
            <person name="Jayaseelan J.C."/>
            <person name="Lara F."/>
            <person name="Munidasa M."/>
            <person name="Palculict T."/>
            <person name="Patil S."/>
            <person name="Pu L.-L."/>
            <person name="Saada N."/>
            <person name="Tang L."/>
            <person name="Weissenberger G."/>
            <person name="Zhu Y."/>
            <person name="Hemphill L."/>
            <person name="Shang Y."/>
            <person name="Youmans B."/>
            <person name="Ayvaz T."/>
            <person name="Ross M."/>
            <person name="Santibanez J."/>
            <person name="Aqrawi P."/>
            <person name="Gross S."/>
            <person name="Joshi V."/>
            <person name="Fowler G."/>
            <person name="Nazareth L."/>
            <person name="Reid J."/>
            <person name="Worley K."/>
            <person name="Petrosino J."/>
            <person name="Highlander S."/>
            <person name="Gibbs R."/>
        </authorList>
    </citation>
    <scope>NUCLEOTIDE SEQUENCE [LARGE SCALE GENOMIC DNA]</scope>
    <source>
        <strain evidence="1 2">ATCC 700821</strain>
    </source>
</reference>
<dbReference type="Proteomes" id="UP000004123">
    <property type="component" value="Unassembled WGS sequence"/>
</dbReference>